<organism evidence="5 6">
    <name type="scientific">Heterorhabditis bacteriophora</name>
    <name type="common">Entomopathogenic nematode worm</name>
    <dbReference type="NCBI Taxonomy" id="37862"/>
    <lineage>
        <taxon>Eukaryota</taxon>
        <taxon>Metazoa</taxon>
        <taxon>Ecdysozoa</taxon>
        <taxon>Nematoda</taxon>
        <taxon>Chromadorea</taxon>
        <taxon>Rhabditida</taxon>
        <taxon>Rhabditina</taxon>
        <taxon>Rhabditomorpha</taxon>
        <taxon>Strongyloidea</taxon>
        <taxon>Heterorhabditidae</taxon>
        <taxon>Heterorhabditis</taxon>
    </lineage>
</organism>
<dbReference type="GO" id="GO:0034314">
    <property type="term" value="P:Arp2/3 complex-mediated actin nucleation"/>
    <property type="evidence" value="ECO:0007669"/>
    <property type="project" value="InterPro"/>
</dbReference>
<dbReference type="GO" id="GO:0003779">
    <property type="term" value="F:actin binding"/>
    <property type="evidence" value="ECO:0007669"/>
    <property type="project" value="UniProtKB-KW"/>
</dbReference>
<evidence type="ECO:0000256" key="4">
    <source>
        <dbReference type="ARBA" id="ARBA00023212"/>
    </source>
</evidence>
<dbReference type="GO" id="GO:0030041">
    <property type="term" value="P:actin filament polymerization"/>
    <property type="evidence" value="ECO:0007669"/>
    <property type="project" value="InterPro"/>
</dbReference>
<keyword evidence="2" id="KW-0963">Cytoplasm</keyword>
<dbReference type="Pfam" id="PF05856">
    <property type="entry name" value="ARPC4"/>
    <property type="match status" value="1"/>
</dbReference>
<dbReference type="Proteomes" id="UP000095283">
    <property type="component" value="Unplaced"/>
</dbReference>
<dbReference type="GO" id="GO:0005885">
    <property type="term" value="C:Arp2/3 protein complex"/>
    <property type="evidence" value="ECO:0007669"/>
    <property type="project" value="InterPro"/>
</dbReference>
<comment type="subcellular location">
    <subcellularLocation>
        <location evidence="1">Cytoplasm</location>
        <location evidence="1">Cytoskeleton</location>
    </subcellularLocation>
</comment>
<dbReference type="Gene3D" id="3.30.1460.20">
    <property type="match status" value="1"/>
</dbReference>
<evidence type="ECO:0000256" key="2">
    <source>
        <dbReference type="ARBA" id="ARBA00022490"/>
    </source>
</evidence>
<keyword evidence="3" id="KW-0009">Actin-binding</keyword>
<protein>
    <submittedName>
        <fullName evidence="6">Transmembrane protein</fullName>
    </submittedName>
</protein>
<dbReference type="SUPFAM" id="SSF69645">
    <property type="entry name" value="Arp2/3 complex subunits"/>
    <property type="match status" value="1"/>
</dbReference>
<keyword evidence="5" id="KW-1185">Reference proteome</keyword>
<dbReference type="InterPro" id="IPR034666">
    <property type="entry name" value="ARPC2/4"/>
</dbReference>
<evidence type="ECO:0000313" key="5">
    <source>
        <dbReference type="Proteomes" id="UP000095283"/>
    </source>
</evidence>
<dbReference type="WBParaSite" id="Hba_02258">
    <property type="protein sequence ID" value="Hba_02258"/>
    <property type="gene ID" value="Hba_02258"/>
</dbReference>
<sequence>MTPVVVARNKHERVLIEPSVNSVRYFFPVTWYNLALNSKYFIDILQDITTITLKCLTICPLWVYGACSLLFHSPSYVALKKLELRVEMFLLWKEIFNLIVTWRLNSAEKVILKNCATFKSELVV</sequence>
<keyword evidence="4" id="KW-0206">Cytoskeleton</keyword>
<proteinExistence type="predicted"/>
<name>A0A1I7WC59_HETBA</name>
<accession>A0A1I7WC59</accession>
<dbReference type="InterPro" id="IPR008384">
    <property type="entry name" value="ARPC4"/>
</dbReference>
<reference evidence="6" key="1">
    <citation type="submission" date="2016-11" db="UniProtKB">
        <authorList>
            <consortium name="WormBaseParasite"/>
        </authorList>
    </citation>
    <scope>IDENTIFICATION</scope>
</reference>
<evidence type="ECO:0000313" key="6">
    <source>
        <dbReference type="WBParaSite" id="Hba_02258"/>
    </source>
</evidence>
<evidence type="ECO:0000256" key="1">
    <source>
        <dbReference type="ARBA" id="ARBA00004245"/>
    </source>
</evidence>
<dbReference type="AlphaFoldDB" id="A0A1I7WC59"/>
<evidence type="ECO:0000256" key="3">
    <source>
        <dbReference type="ARBA" id="ARBA00023203"/>
    </source>
</evidence>